<accession>A0A0M3JA80</accession>
<dbReference type="PANTHER" id="PTHR43272">
    <property type="entry name" value="LONG-CHAIN-FATTY-ACID--COA LIGASE"/>
    <property type="match status" value="1"/>
</dbReference>
<dbReference type="GO" id="GO:0005811">
    <property type="term" value="C:lipid droplet"/>
    <property type="evidence" value="ECO:0007669"/>
    <property type="project" value="TreeGrafter"/>
</dbReference>
<dbReference type="GO" id="GO:0035336">
    <property type="term" value="P:long-chain fatty-acyl-CoA metabolic process"/>
    <property type="evidence" value="ECO:0007669"/>
    <property type="project" value="TreeGrafter"/>
</dbReference>
<evidence type="ECO:0000313" key="4">
    <source>
        <dbReference type="WBParaSite" id="ASIM_0000450001-mRNA-1"/>
    </source>
</evidence>
<evidence type="ECO:0000313" key="2">
    <source>
        <dbReference type="EMBL" id="VDK23575.1"/>
    </source>
</evidence>
<dbReference type="OrthoDB" id="1700726at2759"/>
<dbReference type="PANTHER" id="PTHR43272:SF108">
    <property type="entry name" value="AMP-BINDING DOMAIN-CONTAINING PROTEIN"/>
    <property type="match status" value="1"/>
</dbReference>
<dbReference type="GO" id="GO:0004467">
    <property type="term" value="F:long-chain fatty acid-CoA ligase activity"/>
    <property type="evidence" value="ECO:0007669"/>
    <property type="project" value="TreeGrafter"/>
</dbReference>
<protein>
    <submittedName>
        <fullName evidence="4">AMP-binding_C domain-containing protein</fullName>
    </submittedName>
</protein>
<dbReference type="GO" id="GO:0005886">
    <property type="term" value="C:plasma membrane"/>
    <property type="evidence" value="ECO:0007669"/>
    <property type="project" value="TreeGrafter"/>
</dbReference>
<keyword evidence="3" id="KW-1185">Reference proteome</keyword>
<dbReference type="Proteomes" id="UP000267096">
    <property type="component" value="Unassembled WGS sequence"/>
</dbReference>
<keyword evidence="1" id="KW-0436">Ligase</keyword>
<sequence>MADDYLVATNILGEESSDWKKLCQNRKVIAEFKRQLDEHAAKNKLLKVEMPGKIHLCDEVWTSESGLLTEALKLKRRPLQEKYEDIISDLYQNHRSGDHK</sequence>
<proteinExistence type="predicted"/>
<reference evidence="2 3" key="2">
    <citation type="submission" date="2018-11" db="EMBL/GenBank/DDBJ databases">
        <authorList>
            <consortium name="Pathogen Informatics"/>
        </authorList>
    </citation>
    <scope>NUCLEOTIDE SEQUENCE [LARGE SCALE GENOMIC DNA]</scope>
</reference>
<dbReference type="EMBL" id="UYRR01007401">
    <property type="protein sequence ID" value="VDK23575.1"/>
    <property type="molecule type" value="Genomic_DNA"/>
</dbReference>
<dbReference type="WBParaSite" id="ASIM_0000450001-mRNA-1">
    <property type="protein sequence ID" value="ASIM_0000450001-mRNA-1"/>
    <property type="gene ID" value="ASIM_0000450001"/>
</dbReference>
<evidence type="ECO:0000256" key="1">
    <source>
        <dbReference type="ARBA" id="ARBA00022598"/>
    </source>
</evidence>
<evidence type="ECO:0000313" key="3">
    <source>
        <dbReference type="Proteomes" id="UP000267096"/>
    </source>
</evidence>
<reference evidence="4" key="1">
    <citation type="submission" date="2017-02" db="UniProtKB">
        <authorList>
            <consortium name="WormBaseParasite"/>
        </authorList>
    </citation>
    <scope>IDENTIFICATION</scope>
</reference>
<name>A0A0M3JA80_ANISI</name>
<dbReference type="GO" id="GO:0005783">
    <property type="term" value="C:endoplasmic reticulum"/>
    <property type="evidence" value="ECO:0007669"/>
    <property type="project" value="TreeGrafter"/>
</dbReference>
<dbReference type="GO" id="GO:0030182">
    <property type="term" value="P:neuron differentiation"/>
    <property type="evidence" value="ECO:0007669"/>
    <property type="project" value="TreeGrafter"/>
</dbReference>
<gene>
    <name evidence="2" type="ORF">ASIM_LOCUS4313</name>
</gene>
<dbReference type="AlphaFoldDB" id="A0A0M3JA80"/>
<organism evidence="4">
    <name type="scientific">Anisakis simplex</name>
    <name type="common">Herring worm</name>
    <dbReference type="NCBI Taxonomy" id="6269"/>
    <lineage>
        <taxon>Eukaryota</taxon>
        <taxon>Metazoa</taxon>
        <taxon>Ecdysozoa</taxon>
        <taxon>Nematoda</taxon>
        <taxon>Chromadorea</taxon>
        <taxon>Rhabditida</taxon>
        <taxon>Spirurina</taxon>
        <taxon>Ascaridomorpha</taxon>
        <taxon>Ascaridoidea</taxon>
        <taxon>Anisakidae</taxon>
        <taxon>Anisakis</taxon>
        <taxon>Anisakis simplex complex</taxon>
    </lineage>
</organism>